<evidence type="ECO:0000313" key="2">
    <source>
        <dbReference type="EMBL" id="OHV46395.1"/>
    </source>
</evidence>
<feature type="region of interest" description="Disordered" evidence="1">
    <location>
        <begin position="1"/>
        <end position="32"/>
    </location>
</feature>
<proteinExistence type="predicted"/>
<comment type="caution">
    <text evidence="2">The sequence shown here is derived from an EMBL/GenBank/DDBJ whole genome shotgun (WGS) entry which is preliminary data.</text>
</comment>
<dbReference type="Proteomes" id="UP000179627">
    <property type="component" value="Unassembled WGS sequence"/>
</dbReference>
<accession>A0A1S1RLW7</accession>
<protein>
    <submittedName>
        <fullName evidence="2">Uncharacterized protein</fullName>
    </submittedName>
</protein>
<name>A0A1S1RLW7_9ACTN</name>
<evidence type="ECO:0000313" key="3">
    <source>
        <dbReference type="Proteomes" id="UP000179627"/>
    </source>
</evidence>
<gene>
    <name evidence="2" type="ORF">CC117_01785</name>
</gene>
<dbReference type="RefSeq" id="WP_071081935.1">
    <property type="nucleotide sequence ID" value="NZ_MBLM01000002.1"/>
</dbReference>
<dbReference type="OrthoDB" id="9895894at2"/>
<dbReference type="AlphaFoldDB" id="A0A1S1RLW7"/>
<sequence length="103" mass="9962">MSTSMSMSPTRSSVPSPTTSASAAPAEAAVLPEDLGSDVPVAAADTAGADTAGATRTDVIADVNMAEASVTRTCDPFGSAAPAGGLPRVSGGDRTAPRERGAG</sequence>
<feature type="region of interest" description="Disordered" evidence="1">
    <location>
        <begin position="75"/>
        <end position="103"/>
    </location>
</feature>
<organism evidence="2 3">
    <name type="scientific">Parafrankia colletiae</name>
    <dbReference type="NCBI Taxonomy" id="573497"/>
    <lineage>
        <taxon>Bacteria</taxon>
        <taxon>Bacillati</taxon>
        <taxon>Actinomycetota</taxon>
        <taxon>Actinomycetes</taxon>
        <taxon>Frankiales</taxon>
        <taxon>Frankiaceae</taxon>
        <taxon>Parafrankia</taxon>
    </lineage>
</organism>
<feature type="compositionally biased region" description="Low complexity" evidence="1">
    <location>
        <begin position="1"/>
        <end position="26"/>
    </location>
</feature>
<keyword evidence="3" id="KW-1185">Reference proteome</keyword>
<reference evidence="3" key="1">
    <citation type="submission" date="2016-07" db="EMBL/GenBank/DDBJ databases">
        <title>Sequence Frankia sp. strain CcI1.17.</title>
        <authorList>
            <person name="Ghodhbane-Gtari F."/>
            <person name="Swanson E."/>
            <person name="Gueddou A."/>
            <person name="Morris K."/>
            <person name="Hezbri K."/>
            <person name="Ktari A."/>
            <person name="Nouioui I."/>
            <person name="Abebe-Akele F."/>
            <person name="Simpson S."/>
            <person name="Thomas K."/>
            <person name="Gtari M."/>
            <person name="Tisa L.S."/>
            <person name="Hurst S."/>
        </authorList>
    </citation>
    <scope>NUCLEOTIDE SEQUENCE [LARGE SCALE GENOMIC DNA]</scope>
    <source>
        <strain evidence="3">Cc1.17</strain>
    </source>
</reference>
<evidence type="ECO:0000256" key="1">
    <source>
        <dbReference type="SAM" id="MobiDB-lite"/>
    </source>
</evidence>
<dbReference type="EMBL" id="MBLM01000002">
    <property type="protein sequence ID" value="OHV46395.1"/>
    <property type="molecule type" value="Genomic_DNA"/>
</dbReference>